<reference evidence="1 2" key="1">
    <citation type="submission" date="2018-11" db="EMBL/GenBank/DDBJ databases">
        <authorList>
            <consortium name="Pathogen Informatics"/>
        </authorList>
    </citation>
    <scope>NUCLEOTIDE SEQUENCE [LARGE SCALE GENOMIC DNA]</scope>
    <source>
        <strain evidence="1 2">Zambia</strain>
    </source>
</reference>
<evidence type="ECO:0000313" key="2">
    <source>
        <dbReference type="Proteomes" id="UP000277204"/>
    </source>
</evidence>
<dbReference type="Pfam" id="PF20049">
    <property type="entry name" value="DUF6451"/>
    <property type="match status" value="1"/>
</dbReference>
<evidence type="ECO:0000313" key="1">
    <source>
        <dbReference type="EMBL" id="VDO77294.1"/>
    </source>
</evidence>
<organism evidence="1 2">
    <name type="scientific">Schistosoma margrebowiei</name>
    <dbReference type="NCBI Taxonomy" id="48269"/>
    <lineage>
        <taxon>Eukaryota</taxon>
        <taxon>Metazoa</taxon>
        <taxon>Spiralia</taxon>
        <taxon>Lophotrochozoa</taxon>
        <taxon>Platyhelminthes</taxon>
        <taxon>Trematoda</taxon>
        <taxon>Digenea</taxon>
        <taxon>Strigeidida</taxon>
        <taxon>Schistosomatoidea</taxon>
        <taxon>Schistosomatidae</taxon>
        <taxon>Schistosoma</taxon>
    </lineage>
</organism>
<dbReference type="Proteomes" id="UP000277204">
    <property type="component" value="Unassembled WGS sequence"/>
</dbReference>
<gene>
    <name evidence="1" type="ORF">SMRZ_LOCUS7621</name>
</gene>
<proteinExistence type="predicted"/>
<protein>
    <submittedName>
        <fullName evidence="1">Uncharacterized protein</fullName>
    </submittedName>
</protein>
<sequence>MESFTYLSSIIDERGGSDADLKARIGKAMAKFLQLKNIWNSKQLSTDFNVKIFNMNVKTVRLYGAETLRTTNIIKKV</sequence>
<name>A0A183LUZ6_9TREM</name>
<dbReference type="AlphaFoldDB" id="A0A183LUZ6"/>
<dbReference type="EMBL" id="UZAI01003119">
    <property type="protein sequence ID" value="VDO77294.1"/>
    <property type="molecule type" value="Genomic_DNA"/>
</dbReference>
<keyword evidence="2" id="KW-1185">Reference proteome</keyword>
<accession>A0A183LUZ6</accession>
<dbReference type="InterPro" id="IPR045609">
    <property type="entry name" value="DUF6451"/>
</dbReference>